<protein>
    <submittedName>
        <fullName evidence="1">Uncharacterized protein</fullName>
    </submittedName>
</protein>
<keyword evidence="2" id="KW-1185">Reference proteome</keyword>
<dbReference type="KEGG" id="slut:H9L13_06925"/>
<name>A0A7G9SF38_9SPHN</name>
<dbReference type="EMBL" id="CP060718">
    <property type="protein sequence ID" value="QNN66463.1"/>
    <property type="molecule type" value="Genomic_DNA"/>
</dbReference>
<dbReference type="AlphaFoldDB" id="A0A7G9SF38"/>
<proteinExistence type="predicted"/>
<gene>
    <name evidence="1" type="ORF">H9L13_06925</name>
</gene>
<dbReference type="RefSeq" id="WP_187537055.1">
    <property type="nucleotide sequence ID" value="NZ_BAABJT010000001.1"/>
</dbReference>
<evidence type="ECO:0000313" key="1">
    <source>
        <dbReference type="EMBL" id="QNN66463.1"/>
    </source>
</evidence>
<organism evidence="1 2">
    <name type="scientific">Sphingomonas lutea</name>
    <dbReference type="NCBI Taxonomy" id="1045317"/>
    <lineage>
        <taxon>Bacteria</taxon>
        <taxon>Pseudomonadati</taxon>
        <taxon>Pseudomonadota</taxon>
        <taxon>Alphaproteobacteria</taxon>
        <taxon>Sphingomonadales</taxon>
        <taxon>Sphingomonadaceae</taxon>
        <taxon>Sphingomonas</taxon>
    </lineage>
</organism>
<sequence length="230" mass="25880">MRFLLPKRLDGWRMFLGEVTVIVLGVAIALGAQQLVEDAHWRSATREAVAGMTADALGERGAIIARYQQRHCIDRRLNDLATLFARHDRGQPIGPINRVGRPFYSFGSAPSWEVAVADGSVARLSFDQRQKFANAFDIYEAFAEQMWEEKRAWQQLQMLNHVASFTPADWSEARLAFILANDFQTSFRITIPQYLAEFRVFGPGGPEAQGNAQNRFTTELCKPLFATASP</sequence>
<evidence type="ECO:0000313" key="2">
    <source>
        <dbReference type="Proteomes" id="UP000515971"/>
    </source>
</evidence>
<dbReference type="Proteomes" id="UP000515971">
    <property type="component" value="Chromosome"/>
</dbReference>
<accession>A0A7G9SF38</accession>
<reference evidence="1 2" key="1">
    <citation type="submission" date="2020-08" db="EMBL/GenBank/DDBJ databases">
        <title>Genome sequence of Sphingomonas lutea KCTC 23642T.</title>
        <authorList>
            <person name="Hyun D.-W."/>
            <person name="Bae J.-W."/>
        </authorList>
    </citation>
    <scope>NUCLEOTIDE SEQUENCE [LARGE SCALE GENOMIC DNA]</scope>
    <source>
        <strain evidence="1 2">KCTC 23642</strain>
    </source>
</reference>